<dbReference type="EMBL" id="CAJQZP010000220">
    <property type="protein sequence ID" value="CAG4949795.1"/>
    <property type="molecule type" value="Genomic_DNA"/>
</dbReference>
<dbReference type="Proteomes" id="UP000691718">
    <property type="component" value="Unassembled WGS sequence"/>
</dbReference>
<dbReference type="AlphaFoldDB" id="A0A8S3WB63"/>
<accession>A0A8S3WB63</accession>
<evidence type="ECO:0000313" key="2">
    <source>
        <dbReference type="Proteomes" id="UP000691718"/>
    </source>
</evidence>
<proteinExistence type="predicted"/>
<dbReference type="OrthoDB" id="4951847at2759"/>
<name>A0A8S3WB63_PARAO</name>
<reference evidence="1" key="1">
    <citation type="submission" date="2021-04" db="EMBL/GenBank/DDBJ databases">
        <authorList>
            <person name="Tunstrom K."/>
        </authorList>
    </citation>
    <scope>NUCLEOTIDE SEQUENCE</scope>
</reference>
<sequence>MCVEEIVRNVTPLAWWTSQKNIFSEEEQSKFIPVMKQLFGDRPSLLQLAAVERVFFTFGIVKRKLRNRLGIEKPGYETFKYYNNDIDFSDLNDPSL</sequence>
<gene>
    <name evidence="1" type="ORF">PAPOLLO_LOCUS4119</name>
</gene>
<evidence type="ECO:0000313" key="1">
    <source>
        <dbReference type="EMBL" id="CAG4949795.1"/>
    </source>
</evidence>
<organism evidence="1 2">
    <name type="scientific">Parnassius apollo</name>
    <name type="common">Apollo butterfly</name>
    <name type="synonym">Papilio apollo</name>
    <dbReference type="NCBI Taxonomy" id="110799"/>
    <lineage>
        <taxon>Eukaryota</taxon>
        <taxon>Metazoa</taxon>
        <taxon>Ecdysozoa</taxon>
        <taxon>Arthropoda</taxon>
        <taxon>Hexapoda</taxon>
        <taxon>Insecta</taxon>
        <taxon>Pterygota</taxon>
        <taxon>Neoptera</taxon>
        <taxon>Endopterygota</taxon>
        <taxon>Lepidoptera</taxon>
        <taxon>Glossata</taxon>
        <taxon>Ditrysia</taxon>
        <taxon>Papilionoidea</taxon>
        <taxon>Papilionidae</taxon>
        <taxon>Parnassiinae</taxon>
        <taxon>Parnassini</taxon>
        <taxon>Parnassius</taxon>
        <taxon>Parnassius</taxon>
    </lineage>
</organism>
<protein>
    <submittedName>
        <fullName evidence="1">(apollo) hypothetical protein</fullName>
    </submittedName>
</protein>
<comment type="caution">
    <text evidence="1">The sequence shown here is derived from an EMBL/GenBank/DDBJ whole genome shotgun (WGS) entry which is preliminary data.</text>
</comment>
<keyword evidence="2" id="KW-1185">Reference proteome</keyword>